<gene>
    <name evidence="2" type="ORF">RYX56_18370</name>
</gene>
<sequence>MKLHHIGIEVRDIEKSTNFYQSYCAADFLFELKWENETIRFFKLGALMLELVYNASPSNESTSYHLAWQVGSINYLMSQFPRSITSKIEGPYTFNNGWKSIFYQHSEIEMIEWIEIPSSTI</sequence>
<dbReference type="InterPro" id="IPR004360">
    <property type="entry name" value="Glyas_Fos-R_dOase_dom"/>
</dbReference>
<dbReference type="EMBL" id="JAWJBA010000008">
    <property type="protein sequence ID" value="MDV2686336.1"/>
    <property type="molecule type" value="Genomic_DNA"/>
</dbReference>
<evidence type="ECO:0000259" key="1">
    <source>
        <dbReference type="Pfam" id="PF00903"/>
    </source>
</evidence>
<evidence type="ECO:0000313" key="2">
    <source>
        <dbReference type="EMBL" id="MDV2686336.1"/>
    </source>
</evidence>
<evidence type="ECO:0000313" key="3">
    <source>
        <dbReference type="Proteomes" id="UP001287282"/>
    </source>
</evidence>
<dbReference type="RefSeq" id="WP_317123500.1">
    <property type="nucleotide sequence ID" value="NZ_JAWJBA010000008.1"/>
</dbReference>
<proteinExistence type="predicted"/>
<dbReference type="Gene3D" id="3.10.180.10">
    <property type="entry name" value="2,3-Dihydroxybiphenyl 1,2-Dioxygenase, domain 1"/>
    <property type="match status" value="1"/>
</dbReference>
<name>A0ABU3XEM1_9BACI</name>
<organism evidence="2 3">
    <name type="scientific">Alkalihalophilus lindianensis</name>
    <dbReference type="NCBI Taxonomy" id="1630542"/>
    <lineage>
        <taxon>Bacteria</taxon>
        <taxon>Bacillati</taxon>
        <taxon>Bacillota</taxon>
        <taxon>Bacilli</taxon>
        <taxon>Bacillales</taxon>
        <taxon>Bacillaceae</taxon>
        <taxon>Alkalihalophilus</taxon>
    </lineage>
</organism>
<feature type="domain" description="Glyoxalase/fosfomycin resistance/dioxygenase" evidence="1">
    <location>
        <begin position="2"/>
        <end position="72"/>
    </location>
</feature>
<reference evidence="2 3" key="1">
    <citation type="submission" date="2023-10" db="EMBL/GenBank/DDBJ databases">
        <title>Screening of Alkalihalobacillus lindianensis BZ-TG-R113 and Its Alleviation of Salt Stress on Rapeseed Growth.</title>
        <authorList>
            <person name="Zhao B."/>
            <person name="Guo T."/>
        </authorList>
    </citation>
    <scope>NUCLEOTIDE SEQUENCE [LARGE SCALE GENOMIC DNA]</scope>
    <source>
        <strain evidence="2 3">BZ-TG-R113</strain>
    </source>
</reference>
<dbReference type="Pfam" id="PF00903">
    <property type="entry name" value="Glyoxalase"/>
    <property type="match status" value="1"/>
</dbReference>
<comment type="caution">
    <text evidence="2">The sequence shown here is derived from an EMBL/GenBank/DDBJ whole genome shotgun (WGS) entry which is preliminary data.</text>
</comment>
<dbReference type="InterPro" id="IPR029068">
    <property type="entry name" value="Glyas_Bleomycin-R_OHBP_Dase"/>
</dbReference>
<protein>
    <submittedName>
        <fullName evidence="2">VOC family protein</fullName>
    </submittedName>
</protein>
<dbReference type="Proteomes" id="UP001287282">
    <property type="component" value="Unassembled WGS sequence"/>
</dbReference>
<accession>A0ABU3XEM1</accession>
<keyword evidence="3" id="KW-1185">Reference proteome</keyword>
<dbReference type="SUPFAM" id="SSF54593">
    <property type="entry name" value="Glyoxalase/Bleomycin resistance protein/Dihydroxybiphenyl dioxygenase"/>
    <property type="match status" value="1"/>
</dbReference>